<organism evidence="2 3">
    <name type="scientific">Trichonephila inaurata madagascariensis</name>
    <dbReference type="NCBI Taxonomy" id="2747483"/>
    <lineage>
        <taxon>Eukaryota</taxon>
        <taxon>Metazoa</taxon>
        <taxon>Ecdysozoa</taxon>
        <taxon>Arthropoda</taxon>
        <taxon>Chelicerata</taxon>
        <taxon>Arachnida</taxon>
        <taxon>Araneae</taxon>
        <taxon>Araneomorphae</taxon>
        <taxon>Entelegynae</taxon>
        <taxon>Araneoidea</taxon>
        <taxon>Nephilidae</taxon>
        <taxon>Trichonephila</taxon>
        <taxon>Trichonephila inaurata</taxon>
    </lineage>
</organism>
<dbReference type="EMBL" id="BMAV01011906">
    <property type="protein sequence ID" value="GFY58079.1"/>
    <property type="molecule type" value="Genomic_DNA"/>
</dbReference>
<protein>
    <submittedName>
        <fullName evidence="2">Uncharacterized protein</fullName>
    </submittedName>
</protein>
<keyword evidence="1" id="KW-1133">Transmembrane helix</keyword>
<dbReference type="AlphaFoldDB" id="A0A8X6XSY5"/>
<evidence type="ECO:0000313" key="2">
    <source>
        <dbReference type="EMBL" id="GFY58079.1"/>
    </source>
</evidence>
<sequence length="98" mass="11840">MVSRLFQFTRREFVRCYRRDLGPPDIEIKTSRLVISSVFITVVMVTYVELWKKNRMRELRERELKGRYCEVLISYIRKKIDPEETPFGIRILPSNDLV</sequence>
<reference evidence="2" key="1">
    <citation type="submission" date="2020-08" db="EMBL/GenBank/DDBJ databases">
        <title>Multicomponent nature underlies the extraordinary mechanical properties of spider dragline silk.</title>
        <authorList>
            <person name="Kono N."/>
            <person name="Nakamura H."/>
            <person name="Mori M."/>
            <person name="Yoshida Y."/>
            <person name="Ohtoshi R."/>
            <person name="Malay A.D."/>
            <person name="Moran D.A.P."/>
            <person name="Tomita M."/>
            <person name="Numata K."/>
            <person name="Arakawa K."/>
        </authorList>
    </citation>
    <scope>NUCLEOTIDE SEQUENCE</scope>
</reference>
<keyword evidence="1" id="KW-0812">Transmembrane</keyword>
<keyword evidence="3" id="KW-1185">Reference proteome</keyword>
<evidence type="ECO:0000313" key="3">
    <source>
        <dbReference type="Proteomes" id="UP000886998"/>
    </source>
</evidence>
<dbReference type="Proteomes" id="UP000886998">
    <property type="component" value="Unassembled WGS sequence"/>
</dbReference>
<keyword evidence="1" id="KW-0472">Membrane</keyword>
<comment type="caution">
    <text evidence="2">The sequence shown here is derived from an EMBL/GenBank/DDBJ whole genome shotgun (WGS) entry which is preliminary data.</text>
</comment>
<accession>A0A8X6XSY5</accession>
<evidence type="ECO:0000256" key="1">
    <source>
        <dbReference type="SAM" id="Phobius"/>
    </source>
</evidence>
<feature type="transmembrane region" description="Helical" evidence="1">
    <location>
        <begin position="33"/>
        <end position="51"/>
    </location>
</feature>
<gene>
    <name evidence="2" type="ORF">TNIN_104021</name>
</gene>
<name>A0A8X6XSY5_9ARAC</name>
<proteinExistence type="predicted"/>